<evidence type="ECO:0000313" key="8">
    <source>
        <dbReference type="EMBL" id="ALS23023.1"/>
    </source>
</evidence>
<dbReference type="KEGG" id="pnp:IJ22_26500"/>
<name>A0A0U2MXT3_9BACL</name>
<dbReference type="Pfam" id="PF08240">
    <property type="entry name" value="ADH_N"/>
    <property type="match status" value="1"/>
</dbReference>
<evidence type="ECO:0000256" key="5">
    <source>
        <dbReference type="ARBA" id="ARBA00023002"/>
    </source>
</evidence>
<keyword evidence="5" id="KW-0560">Oxidoreductase</keyword>
<dbReference type="SUPFAM" id="SSF50129">
    <property type="entry name" value="GroES-like"/>
    <property type="match status" value="1"/>
</dbReference>
<dbReference type="Proteomes" id="UP000061660">
    <property type="component" value="Chromosome"/>
</dbReference>
<reference evidence="9" key="1">
    <citation type="submission" date="2015-12" db="EMBL/GenBank/DDBJ databases">
        <title>Complete genome sequences of two moderately thermophilic Paenibacillus species.</title>
        <authorList>
            <person name="Butler R.III."/>
            <person name="Wang J."/>
            <person name="Stark B.C."/>
            <person name="Pombert J.-F."/>
        </authorList>
    </citation>
    <scope>NUCLEOTIDE SEQUENCE [LARGE SCALE GENOMIC DNA]</scope>
    <source>
        <strain evidence="9">32O-Y</strain>
    </source>
</reference>
<dbReference type="SMART" id="SM00829">
    <property type="entry name" value="PKS_ER"/>
    <property type="match status" value="1"/>
</dbReference>
<dbReference type="SUPFAM" id="SSF51735">
    <property type="entry name" value="NAD(P)-binding Rossmann-fold domains"/>
    <property type="match status" value="1"/>
</dbReference>
<dbReference type="PATRIC" id="fig|162209.4.peg.2821"/>
<dbReference type="Gene3D" id="3.90.180.10">
    <property type="entry name" value="Medium-chain alcohol dehydrogenases, catalytic domain"/>
    <property type="match status" value="1"/>
</dbReference>
<evidence type="ECO:0000256" key="2">
    <source>
        <dbReference type="ARBA" id="ARBA00008072"/>
    </source>
</evidence>
<evidence type="ECO:0000256" key="3">
    <source>
        <dbReference type="ARBA" id="ARBA00022723"/>
    </source>
</evidence>
<protein>
    <submittedName>
        <fullName evidence="8">Alcohol dehydrogenase</fullName>
    </submittedName>
</protein>
<dbReference type="InterPro" id="IPR011032">
    <property type="entry name" value="GroES-like_sf"/>
</dbReference>
<keyword evidence="3 7" id="KW-0479">Metal-binding</keyword>
<keyword evidence="9" id="KW-1185">Reference proteome</keyword>
<evidence type="ECO:0000256" key="1">
    <source>
        <dbReference type="ARBA" id="ARBA00001947"/>
    </source>
</evidence>
<comment type="similarity">
    <text evidence="2 7">Belongs to the zinc-containing alcohol dehydrogenase family.</text>
</comment>
<dbReference type="CDD" id="cd08233">
    <property type="entry name" value="butanediol_DH_like"/>
    <property type="match status" value="1"/>
</dbReference>
<dbReference type="RefSeq" id="WP_054819503.1">
    <property type="nucleotide sequence ID" value="NZ_BJCS01000004.1"/>
</dbReference>
<dbReference type="InterPro" id="IPR036291">
    <property type="entry name" value="NAD(P)-bd_dom_sf"/>
</dbReference>
<dbReference type="PROSITE" id="PS00059">
    <property type="entry name" value="ADH_ZINC"/>
    <property type="match status" value="1"/>
</dbReference>
<dbReference type="OrthoDB" id="9777057at2"/>
<evidence type="ECO:0000256" key="4">
    <source>
        <dbReference type="ARBA" id="ARBA00022833"/>
    </source>
</evidence>
<dbReference type="InterPro" id="IPR020843">
    <property type="entry name" value="ER"/>
</dbReference>
<dbReference type="GO" id="GO:0000721">
    <property type="term" value="F:(R,R)-butanediol dehydrogenase activity"/>
    <property type="evidence" value="ECO:0007669"/>
    <property type="project" value="TreeGrafter"/>
</dbReference>
<sequence length="351" mass="37962">MKAAFWYGIRDVRIDEIPAPVVQPGMVNIKVAWCGICGTDLHEYMAGPIFIPDQPHALTHQQAPVILGHEFAGEVVEVGQGVTRVKVGDRVTVEPILACGSCIPCQKGLYNVCDTLGFHGLSGGGGGFSEFTMVKESMVHRLPDPMSYEQGALVEPAAVALHAIRTSKLKAGDSCVVYGAGPIGLLVIQAARTAGASRIIAVEVSEERQQMAKALGAHHIIHPLKENAIQAVHRLTNGGADICFEVTGVDRCLNDAIDCAKTDGQIIIVSIWEKQASIFPNNLVLKEREIKGVLAYRNIFPAVIDLISEGRLQVDQLITRKISLNDLTQKGFEELIRSKEHIKILVSPSLV</sequence>
<dbReference type="InterPro" id="IPR013149">
    <property type="entry name" value="ADH-like_C"/>
</dbReference>
<keyword evidence="6" id="KW-0520">NAD</keyword>
<reference evidence="8 9" key="2">
    <citation type="journal article" date="2016" name="Genome Announc.">
        <title>Complete Genome Sequences of Two Interactive Moderate Thermophiles, Paenibacillus napthalenovorans 32O-Y and Paenibacillus sp. 32O-W.</title>
        <authorList>
            <person name="Butler R.R.III."/>
            <person name="Wang J."/>
            <person name="Stark B.C."/>
            <person name="Pombert J.F."/>
        </authorList>
    </citation>
    <scope>NUCLEOTIDE SEQUENCE [LARGE SCALE GENOMIC DNA]</scope>
    <source>
        <strain evidence="8 9">32O-Y</strain>
    </source>
</reference>
<dbReference type="InterPro" id="IPR002328">
    <property type="entry name" value="ADH_Zn_CS"/>
</dbReference>
<evidence type="ECO:0000256" key="6">
    <source>
        <dbReference type="ARBA" id="ARBA00023027"/>
    </source>
</evidence>
<organism evidence="8 9">
    <name type="scientific">Paenibacillus naphthalenovorans</name>
    <dbReference type="NCBI Taxonomy" id="162209"/>
    <lineage>
        <taxon>Bacteria</taxon>
        <taxon>Bacillati</taxon>
        <taxon>Bacillota</taxon>
        <taxon>Bacilli</taxon>
        <taxon>Bacillales</taxon>
        <taxon>Paenibacillaceae</taxon>
        <taxon>Paenibacillus</taxon>
    </lineage>
</organism>
<dbReference type="STRING" id="162209.IJ22_26500"/>
<evidence type="ECO:0000313" key="9">
    <source>
        <dbReference type="Proteomes" id="UP000061660"/>
    </source>
</evidence>
<dbReference type="EMBL" id="CP013652">
    <property type="protein sequence ID" value="ALS23023.1"/>
    <property type="molecule type" value="Genomic_DNA"/>
</dbReference>
<dbReference type="AlphaFoldDB" id="A0A0U2MXT3"/>
<dbReference type="PANTHER" id="PTHR43161:SF26">
    <property type="entry name" value="GALACTITOL 1-PHOSPHATE 5-DEHYDROGENASE"/>
    <property type="match status" value="1"/>
</dbReference>
<evidence type="ECO:0000256" key="7">
    <source>
        <dbReference type="RuleBase" id="RU361277"/>
    </source>
</evidence>
<keyword evidence="4 7" id="KW-0862">Zinc</keyword>
<dbReference type="GO" id="GO:0008270">
    <property type="term" value="F:zinc ion binding"/>
    <property type="evidence" value="ECO:0007669"/>
    <property type="project" value="InterPro"/>
</dbReference>
<gene>
    <name evidence="8" type="ORF">IJ22_26500</name>
</gene>
<proteinExistence type="inferred from homology"/>
<dbReference type="Gene3D" id="3.40.50.720">
    <property type="entry name" value="NAD(P)-binding Rossmann-like Domain"/>
    <property type="match status" value="1"/>
</dbReference>
<comment type="cofactor">
    <cofactor evidence="1 7">
        <name>Zn(2+)</name>
        <dbReference type="ChEBI" id="CHEBI:29105"/>
    </cofactor>
</comment>
<dbReference type="FunFam" id="3.40.50.720:FF:000068">
    <property type="entry name" value="Sorbitol dehydrogenase"/>
    <property type="match status" value="1"/>
</dbReference>
<accession>A0A0U2MXT3</accession>
<dbReference type="Pfam" id="PF00107">
    <property type="entry name" value="ADH_zinc_N"/>
    <property type="match status" value="1"/>
</dbReference>
<dbReference type="PANTHER" id="PTHR43161">
    <property type="entry name" value="SORBITOL DEHYDROGENASE"/>
    <property type="match status" value="1"/>
</dbReference>
<dbReference type="InterPro" id="IPR013154">
    <property type="entry name" value="ADH-like_N"/>
</dbReference>